<evidence type="ECO:0000313" key="2">
    <source>
        <dbReference type="Proteomes" id="UP000193411"/>
    </source>
</evidence>
<accession>A0A1Y2HUK0</accession>
<dbReference type="Proteomes" id="UP000193411">
    <property type="component" value="Unassembled WGS sequence"/>
</dbReference>
<protein>
    <submittedName>
        <fullName evidence="1">Uncharacterized protein</fullName>
    </submittedName>
</protein>
<comment type="caution">
    <text evidence="1">The sequence shown here is derived from an EMBL/GenBank/DDBJ whole genome shotgun (WGS) entry which is preliminary data.</text>
</comment>
<proteinExistence type="predicted"/>
<name>A0A1Y2HUK0_9FUNG</name>
<sequence length="93" mass="10407">MDCHMLSSTTSSACLTASCFLQAPETSHLHAKRSNRGHAKQAKEEAMALLPPSFLLFHHTARNMELEDAIDAVLEWEGEFAEVYFPVEEEAEN</sequence>
<evidence type="ECO:0000313" key="1">
    <source>
        <dbReference type="EMBL" id="ORZ38287.1"/>
    </source>
</evidence>
<reference evidence="1 2" key="1">
    <citation type="submission" date="2016-07" db="EMBL/GenBank/DDBJ databases">
        <title>Pervasive Adenine N6-methylation of Active Genes in Fungi.</title>
        <authorList>
            <consortium name="DOE Joint Genome Institute"/>
            <person name="Mondo S.J."/>
            <person name="Dannebaum R.O."/>
            <person name="Kuo R.C."/>
            <person name="Labutti K."/>
            <person name="Haridas S."/>
            <person name="Kuo A."/>
            <person name="Salamov A."/>
            <person name="Ahrendt S.R."/>
            <person name="Lipzen A."/>
            <person name="Sullivan W."/>
            <person name="Andreopoulos W.B."/>
            <person name="Clum A."/>
            <person name="Lindquist E."/>
            <person name="Daum C."/>
            <person name="Ramamoorthy G.K."/>
            <person name="Gryganskyi A."/>
            <person name="Culley D."/>
            <person name="Magnuson J.K."/>
            <person name="James T.Y."/>
            <person name="O'Malley M.A."/>
            <person name="Stajich J.E."/>
            <person name="Spatafora J.W."/>
            <person name="Visel A."/>
            <person name="Grigoriev I.V."/>
        </authorList>
    </citation>
    <scope>NUCLEOTIDE SEQUENCE [LARGE SCALE GENOMIC DNA]</scope>
    <source>
        <strain evidence="1 2">PL171</strain>
    </source>
</reference>
<dbReference type="EMBL" id="MCFL01000009">
    <property type="protein sequence ID" value="ORZ38287.1"/>
    <property type="molecule type" value="Genomic_DNA"/>
</dbReference>
<dbReference type="AlphaFoldDB" id="A0A1Y2HUK0"/>
<keyword evidence="2" id="KW-1185">Reference proteome</keyword>
<organism evidence="1 2">
    <name type="scientific">Catenaria anguillulae PL171</name>
    <dbReference type="NCBI Taxonomy" id="765915"/>
    <lineage>
        <taxon>Eukaryota</taxon>
        <taxon>Fungi</taxon>
        <taxon>Fungi incertae sedis</taxon>
        <taxon>Blastocladiomycota</taxon>
        <taxon>Blastocladiomycetes</taxon>
        <taxon>Blastocladiales</taxon>
        <taxon>Catenariaceae</taxon>
        <taxon>Catenaria</taxon>
    </lineage>
</organism>
<gene>
    <name evidence="1" type="ORF">BCR44DRAFT_34094</name>
</gene>